<reference evidence="1" key="1">
    <citation type="journal article" date="2022" name="bioRxiv">
        <title>Sequencing and chromosome-scale assembly of the giantPleurodeles waltlgenome.</title>
        <authorList>
            <person name="Brown T."/>
            <person name="Elewa A."/>
            <person name="Iarovenko S."/>
            <person name="Subramanian E."/>
            <person name="Araus A.J."/>
            <person name="Petzold A."/>
            <person name="Susuki M."/>
            <person name="Suzuki K.-i.T."/>
            <person name="Hayashi T."/>
            <person name="Toyoda A."/>
            <person name="Oliveira C."/>
            <person name="Osipova E."/>
            <person name="Leigh N.D."/>
            <person name="Simon A."/>
            <person name="Yun M.H."/>
        </authorList>
    </citation>
    <scope>NUCLEOTIDE SEQUENCE</scope>
    <source>
        <strain evidence="1">20211129_DDA</strain>
        <tissue evidence="1">Liver</tissue>
    </source>
</reference>
<dbReference type="EMBL" id="JANPWB010000008">
    <property type="protein sequence ID" value="KAJ1162092.1"/>
    <property type="molecule type" value="Genomic_DNA"/>
</dbReference>
<accession>A0AAV7SCW5</accession>
<sequence>MDVIGGTVRSKGPKETMEHAARRCHTIAAHSYGSSAADTERLTSVKVIEGHRPDATEYTRPSVELDVPRCDHYKDARRGVDLDHI</sequence>
<organism evidence="1 2">
    <name type="scientific">Pleurodeles waltl</name>
    <name type="common">Iberian ribbed newt</name>
    <dbReference type="NCBI Taxonomy" id="8319"/>
    <lineage>
        <taxon>Eukaryota</taxon>
        <taxon>Metazoa</taxon>
        <taxon>Chordata</taxon>
        <taxon>Craniata</taxon>
        <taxon>Vertebrata</taxon>
        <taxon>Euteleostomi</taxon>
        <taxon>Amphibia</taxon>
        <taxon>Batrachia</taxon>
        <taxon>Caudata</taxon>
        <taxon>Salamandroidea</taxon>
        <taxon>Salamandridae</taxon>
        <taxon>Pleurodelinae</taxon>
        <taxon>Pleurodeles</taxon>
    </lineage>
</organism>
<proteinExistence type="predicted"/>
<keyword evidence="2" id="KW-1185">Reference proteome</keyword>
<evidence type="ECO:0000313" key="1">
    <source>
        <dbReference type="EMBL" id="KAJ1162092.1"/>
    </source>
</evidence>
<name>A0AAV7SCW5_PLEWA</name>
<protein>
    <submittedName>
        <fullName evidence="1">Uncharacterized protein</fullName>
    </submittedName>
</protein>
<gene>
    <name evidence="1" type="ORF">NDU88_002570</name>
</gene>
<evidence type="ECO:0000313" key="2">
    <source>
        <dbReference type="Proteomes" id="UP001066276"/>
    </source>
</evidence>
<comment type="caution">
    <text evidence="1">The sequence shown here is derived from an EMBL/GenBank/DDBJ whole genome shotgun (WGS) entry which is preliminary data.</text>
</comment>
<dbReference type="Proteomes" id="UP001066276">
    <property type="component" value="Chromosome 4_2"/>
</dbReference>
<dbReference type="AlphaFoldDB" id="A0AAV7SCW5"/>